<dbReference type="HOGENOM" id="CLU_1603926_0_0_1"/>
<sequence>MDNYTPHIANNAEEDADKNFFVTIINIIKLLKIRDFNNSLQNSGGAFPHNKRPTDCLVDRDAWLKLFNTSFPEIMTSQASKHVRLDLLANPPQAISPRPRQAILYSPCLLWEHDSTNLDWVRWYWINLPCTRGDEFWLGKTFPKKASFVAYAFLSHITGDVHLFSS</sequence>
<dbReference type="VEuPathDB" id="FungiDB:TEQG_01019"/>
<name>F2PJB2_TRIEC</name>
<organism evidence="1 2">
    <name type="scientific">Trichophyton equinum (strain ATCC MYA-4606 / CBS 127.97)</name>
    <name type="common">Horse ringworm fungus</name>
    <dbReference type="NCBI Taxonomy" id="559882"/>
    <lineage>
        <taxon>Eukaryota</taxon>
        <taxon>Fungi</taxon>
        <taxon>Dikarya</taxon>
        <taxon>Ascomycota</taxon>
        <taxon>Pezizomycotina</taxon>
        <taxon>Eurotiomycetes</taxon>
        <taxon>Eurotiomycetidae</taxon>
        <taxon>Onygenales</taxon>
        <taxon>Arthrodermataceae</taxon>
        <taxon>Trichophyton</taxon>
    </lineage>
</organism>
<dbReference type="EMBL" id="DS995720">
    <property type="protein sequence ID" value="EGE01979.1"/>
    <property type="molecule type" value="Genomic_DNA"/>
</dbReference>
<dbReference type="AlphaFoldDB" id="F2PJB2"/>
<reference evidence="2" key="1">
    <citation type="journal article" date="2012" name="MBio">
        <title>Comparative genome analysis of Trichophyton rubrum and related dermatophytes reveals candidate genes involved in infection.</title>
        <authorList>
            <person name="Martinez D.A."/>
            <person name="Oliver B.G."/>
            <person name="Graeser Y."/>
            <person name="Goldberg J.M."/>
            <person name="Li W."/>
            <person name="Martinez-Rossi N.M."/>
            <person name="Monod M."/>
            <person name="Shelest E."/>
            <person name="Barton R.C."/>
            <person name="Birch E."/>
            <person name="Brakhage A.A."/>
            <person name="Chen Z."/>
            <person name="Gurr S.J."/>
            <person name="Heiman D."/>
            <person name="Heitman J."/>
            <person name="Kosti I."/>
            <person name="Rossi A."/>
            <person name="Saif S."/>
            <person name="Samalova M."/>
            <person name="Saunders C.W."/>
            <person name="Shea T."/>
            <person name="Summerbell R.C."/>
            <person name="Xu J."/>
            <person name="Young S."/>
            <person name="Zeng Q."/>
            <person name="Birren B.W."/>
            <person name="Cuomo C.A."/>
            <person name="White T.C."/>
        </authorList>
    </citation>
    <scope>NUCLEOTIDE SEQUENCE [LARGE SCALE GENOMIC DNA]</scope>
    <source>
        <strain evidence="2">ATCC MYA-4606 / CBS 127.97</strain>
    </source>
</reference>
<dbReference type="eggNOG" id="ENOG502RK4N">
    <property type="taxonomic scope" value="Eukaryota"/>
</dbReference>
<keyword evidence="2" id="KW-1185">Reference proteome</keyword>
<proteinExistence type="predicted"/>
<accession>F2PJB2</accession>
<evidence type="ECO:0000313" key="1">
    <source>
        <dbReference type="EMBL" id="EGE01979.1"/>
    </source>
</evidence>
<gene>
    <name evidence="1" type="ORF">TEQG_01019</name>
</gene>
<protein>
    <submittedName>
        <fullName evidence="1">Uncharacterized protein</fullName>
    </submittedName>
</protein>
<evidence type="ECO:0000313" key="2">
    <source>
        <dbReference type="Proteomes" id="UP000009169"/>
    </source>
</evidence>
<dbReference type="Proteomes" id="UP000009169">
    <property type="component" value="Unassembled WGS sequence"/>
</dbReference>